<dbReference type="EMBL" id="LT669839">
    <property type="protein sequence ID" value="SHD75896.1"/>
    <property type="molecule type" value="Genomic_DNA"/>
</dbReference>
<evidence type="ECO:0000313" key="1">
    <source>
        <dbReference type="EMBL" id="SHD75896.1"/>
    </source>
</evidence>
<proteinExistence type="predicted"/>
<evidence type="ECO:0000313" key="2">
    <source>
        <dbReference type="Proteomes" id="UP000245423"/>
    </source>
</evidence>
<evidence type="ECO:0008006" key="3">
    <source>
        <dbReference type="Google" id="ProtNLM"/>
    </source>
</evidence>
<gene>
    <name evidence="1" type="ORF">CUESP1_0510</name>
</gene>
<reference evidence="1 2" key="1">
    <citation type="submission" date="2016-11" db="EMBL/GenBank/DDBJ databases">
        <authorList>
            <person name="Manzoor S."/>
        </authorList>
    </citation>
    <scope>NUCLEOTIDE SEQUENCE [LARGE SCALE GENOMIC DNA]</scope>
    <source>
        <strain evidence="1">Clostridium ultunense strain Esp</strain>
    </source>
</reference>
<sequence>MINMDANLTEIIFLMDRSGPMADLEDDTIGGFNAFIDKQKR</sequence>
<dbReference type="AlphaFoldDB" id="A0A1M4PKA1"/>
<dbReference type="Proteomes" id="UP000245423">
    <property type="component" value="Chromosome 1"/>
</dbReference>
<protein>
    <recommendedName>
        <fullName evidence="3">VWA domain-containing protein</fullName>
    </recommendedName>
</protein>
<accession>A0A1M4PKA1</accession>
<organism evidence="1 2">
    <name type="scientific">[Clostridium] ultunense Esp</name>
    <dbReference type="NCBI Taxonomy" id="1288971"/>
    <lineage>
        <taxon>Bacteria</taxon>
        <taxon>Bacillati</taxon>
        <taxon>Bacillota</taxon>
        <taxon>Tissierellia</taxon>
        <taxon>Tissierellales</taxon>
        <taxon>Tepidimicrobiaceae</taxon>
        <taxon>Schnuerera</taxon>
    </lineage>
</organism>
<keyword evidence="2" id="KW-1185">Reference proteome</keyword>
<name>A0A1M4PKA1_9FIRM</name>